<dbReference type="Pfam" id="PF00646">
    <property type="entry name" value="F-box"/>
    <property type="match status" value="1"/>
</dbReference>
<dbReference type="HOGENOM" id="CLU_030831_3_3_1"/>
<dbReference type="EMBL" id="DS268773">
    <property type="protein sequence ID" value="EFP01578.1"/>
    <property type="molecule type" value="Genomic_DNA"/>
</dbReference>
<evidence type="ECO:0000259" key="1">
    <source>
        <dbReference type="PROSITE" id="PS50181"/>
    </source>
</evidence>
<feature type="domain" description="F-box" evidence="1">
    <location>
        <begin position="103"/>
        <end position="154"/>
    </location>
</feature>
<dbReference type="GeneID" id="9798039"/>
<dbReference type="Pfam" id="PF01827">
    <property type="entry name" value="FTH"/>
    <property type="match status" value="1"/>
</dbReference>
<evidence type="ECO:0000313" key="2">
    <source>
        <dbReference type="EMBL" id="EFP01578.1"/>
    </source>
</evidence>
<dbReference type="InterPro" id="IPR002900">
    <property type="entry name" value="DUF38/FTH_CAE_spp"/>
</dbReference>
<dbReference type="PROSITE" id="PS50181">
    <property type="entry name" value="FBOX"/>
    <property type="match status" value="1"/>
</dbReference>
<gene>
    <name evidence="2" type="ORF">CRE_25944</name>
</gene>
<evidence type="ECO:0000313" key="3">
    <source>
        <dbReference type="Proteomes" id="UP000008281"/>
    </source>
</evidence>
<dbReference type="RefSeq" id="XP_003091261.2">
    <property type="nucleotide sequence ID" value="XM_003091213.2"/>
</dbReference>
<dbReference type="Pfam" id="PF17906">
    <property type="entry name" value="HTH_48"/>
    <property type="match status" value="1"/>
</dbReference>
<keyword evidence="3" id="KW-1185">Reference proteome</keyword>
<dbReference type="KEGG" id="crq:GCK72_021055"/>
<dbReference type="InterPro" id="IPR001810">
    <property type="entry name" value="F-box_dom"/>
</dbReference>
<dbReference type="InParanoid" id="E3NK16"/>
<dbReference type="AlphaFoldDB" id="E3NK16"/>
<protein>
    <recommendedName>
        <fullName evidence="1">F-box domain-containing protein</fullName>
    </recommendedName>
</protein>
<reference evidence="2" key="1">
    <citation type="submission" date="2007-07" db="EMBL/GenBank/DDBJ databases">
        <title>PCAP assembly of the Caenorhabditis remanei genome.</title>
        <authorList>
            <consortium name="The Caenorhabditis remanei Sequencing Consortium"/>
            <person name="Wilson R.K."/>
        </authorList>
    </citation>
    <scope>NUCLEOTIDE SEQUENCE [LARGE SCALE GENOMIC DNA]</scope>
    <source>
        <strain evidence="2">PB4641</strain>
    </source>
</reference>
<dbReference type="CDD" id="cd22150">
    <property type="entry name" value="F-box_CeFBXA-like"/>
    <property type="match status" value="1"/>
</dbReference>
<dbReference type="STRING" id="31234.E3NK16"/>
<dbReference type="SMART" id="SM00256">
    <property type="entry name" value="FBOX"/>
    <property type="match status" value="1"/>
</dbReference>
<proteinExistence type="predicted"/>
<dbReference type="CTD" id="9798039"/>
<dbReference type="Proteomes" id="UP000008281">
    <property type="component" value="Unassembled WGS sequence"/>
</dbReference>
<organism evidence="3">
    <name type="scientific">Caenorhabditis remanei</name>
    <name type="common">Caenorhabditis vulgaris</name>
    <dbReference type="NCBI Taxonomy" id="31234"/>
    <lineage>
        <taxon>Eukaryota</taxon>
        <taxon>Metazoa</taxon>
        <taxon>Ecdysozoa</taxon>
        <taxon>Nematoda</taxon>
        <taxon>Chromadorea</taxon>
        <taxon>Rhabditida</taxon>
        <taxon>Rhabditina</taxon>
        <taxon>Rhabditomorpha</taxon>
        <taxon>Rhabditoidea</taxon>
        <taxon>Rhabditidae</taxon>
        <taxon>Peloderinae</taxon>
        <taxon>Caenorhabditis</taxon>
    </lineage>
</organism>
<accession>E3NK16</accession>
<dbReference type="InterPro" id="IPR041426">
    <property type="entry name" value="Mos1_HTH"/>
</dbReference>
<sequence length="386" mass="46448">MSDGPKFDPSFSLFSSQAHKMTEITERDPLLIRGLIFEEFGRVQAEMATNPKLWRSVTSRVHKRLSEVMGEDYVDYPEFEFWFSRFLQGNLDLDYDRRSDPKARSFTDLPLDVFNKISENLEIEDRMRLRNVCKDVRAQVDNWDLKVDEIWYNFPDEWRVRQTAISYSVFIFEQNNIPYCFHPKPVYFLMSLLKLPKIQVEKLTIHEEDEYWEKLIEELDESNRKLHVKKVQFPYPHRKSKIDLHFMIPEVIEEIKMNLLNPKRKELNEIIDSEQCQAAKMVHIESHTEFSGFPLKDLYNCPRFTLKLGRDPAIFMRANFLKKLMKKSKVQKCDLYARRKIMKYFNEPEAMVPNFPSLRRYQIPGTNDFYELEYREEFVSLERKQQ</sequence>
<dbReference type="OrthoDB" id="10034054at2759"/>
<name>E3NK16_CAERE</name>